<name>A0AAW1RFD0_9CHLO</name>
<evidence type="ECO:0000313" key="1">
    <source>
        <dbReference type="EMBL" id="KAK9832537.1"/>
    </source>
</evidence>
<comment type="caution">
    <text evidence="1">The sequence shown here is derived from an EMBL/GenBank/DDBJ whole genome shotgun (WGS) entry which is preliminary data.</text>
</comment>
<dbReference type="Proteomes" id="UP001445335">
    <property type="component" value="Unassembled WGS sequence"/>
</dbReference>
<dbReference type="AlphaFoldDB" id="A0AAW1RFD0"/>
<dbReference type="PANTHER" id="PTHR35100:SF1">
    <property type="entry name" value="F15H11.13 PROTEIN"/>
    <property type="match status" value="1"/>
</dbReference>
<evidence type="ECO:0000313" key="2">
    <source>
        <dbReference type="Proteomes" id="UP001445335"/>
    </source>
</evidence>
<organism evidence="1 2">
    <name type="scientific">Elliptochloris bilobata</name>
    <dbReference type="NCBI Taxonomy" id="381761"/>
    <lineage>
        <taxon>Eukaryota</taxon>
        <taxon>Viridiplantae</taxon>
        <taxon>Chlorophyta</taxon>
        <taxon>core chlorophytes</taxon>
        <taxon>Trebouxiophyceae</taxon>
        <taxon>Trebouxiophyceae incertae sedis</taxon>
        <taxon>Elliptochloris clade</taxon>
        <taxon>Elliptochloris</taxon>
    </lineage>
</organism>
<accession>A0AAW1RFD0</accession>
<dbReference type="EMBL" id="JALJOU010000041">
    <property type="protein sequence ID" value="KAK9832537.1"/>
    <property type="molecule type" value="Genomic_DNA"/>
</dbReference>
<gene>
    <name evidence="1" type="ORF">WJX81_007229</name>
</gene>
<reference evidence="1 2" key="1">
    <citation type="journal article" date="2024" name="Nat. Commun.">
        <title>Phylogenomics reveals the evolutionary origins of lichenization in chlorophyte algae.</title>
        <authorList>
            <person name="Puginier C."/>
            <person name="Libourel C."/>
            <person name="Otte J."/>
            <person name="Skaloud P."/>
            <person name="Haon M."/>
            <person name="Grisel S."/>
            <person name="Petersen M."/>
            <person name="Berrin J.G."/>
            <person name="Delaux P.M."/>
            <person name="Dal Grande F."/>
            <person name="Keller J."/>
        </authorList>
    </citation>
    <scope>NUCLEOTIDE SEQUENCE [LARGE SCALE GENOMIC DNA]</scope>
    <source>
        <strain evidence="1 2">SAG 245.80</strain>
    </source>
</reference>
<protein>
    <submittedName>
        <fullName evidence="1">Uncharacterized protein</fullName>
    </submittedName>
</protein>
<dbReference type="PANTHER" id="PTHR35100">
    <property type="entry name" value="FOLD PROTEIN"/>
    <property type="match status" value="1"/>
</dbReference>
<sequence>MKPKGPGSNDRTLSERVINVATSLPFLAVGYCTCRRRQTSEGRQFGAWLMAIGASAAAYHAADGRQRVALRKLDYWTIAAATGHMARAARCSAGGSYDRGPSAGVGGRRWLRGAALAVVTPLQPTLVSALNIAATEVHFARRALSGPAEGCGAAAECRSHISPANGSRVGDTGATM</sequence>
<proteinExistence type="predicted"/>
<keyword evidence="2" id="KW-1185">Reference proteome</keyword>